<protein>
    <submittedName>
        <fullName evidence="2">Uncharacterized protein</fullName>
    </submittedName>
</protein>
<keyword evidence="1" id="KW-0812">Transmembrane</keyword>
<sequence length="233" mass="24890">MGRSSRRREERRNGRENIGLQVGVMLPDVIDKMLLEERIFLSIEEEVGDRALSPARCDTLPFERANAVGSRGPRKEQRRGCVIVGVAAGKEALAVGSIGGGLGHIAVGPIAIFSTFPATTTFSLLTFFLYYCLLPTADLIVASDCGILAASPFCSSCPAFSVNLTRLYSSLTALCGNLLAALIAGHANSPRSFAALLPPSWQPHRSSVVARPKFPSVSTLELCKATCYPSFSV</sequence>
<feature type="transmembrane region" description="Helical" evidence="1">
    <location>
        <begin position="110"/>
        <end position="132"/>
    </location>
</feature>
<organism evidence="2 3">
    <name type="scientific">Ensete ventricosum</name>
    <name type="common">Abyssinian banana</name>
    <name type="synonym">Musa ensete</name>
    <dbReference type="NCBI Taxonomy" id="4639"/>
    <lineage>
        <taxon>Eukaryota</taxon>
        <taxon>Viridiplantae</taxon>
        <taxon>Streptophyta</taxon>
        <taxon>Embryophyta</taxon>
        <taxon>Tracheophyta</taxon>
        <taxon>Spermatophyta</taxon>
        <taxon>Magnoliopsida</taxon>
        <taxon>Liliopsida</taxon>
        <taxon>Zingiberales</taxon>
        <taxon>Musaceae</taxon>
        <taxon>Ensete</taxon>
    </lineage>
</organism>
<feature type="transmembrane region" description="Helical" evidence="1">
    <location>
        <begin position="80"/>
        <end position="98"/>
    </location>
</feature>
<name>A0A426XL48_ENSVE</name>
<dbReference type="AlphaFoldDB" id="A0A426XL48"/>
<comment type="caution">
    <text evidence="2">The sequence shown here is derived from an EMBL/GenBank/DDBJ whole genome shotgun (WGS) entry which is preliminary data.</text>
</comment>
<evidence type="ECO:0000313" key="2">
    <source>
        <dbReference type="EMBL" id="RRT40187.1"/>
    </source>
</evidence>
<dbReference type="Proteomes" id="UP000287651">
    <property type="component" value="Unassembled WGS sequence"/>
</dbReference>
<dbReference type="EMBL" id="AMZH03019583">
    <property type="protein sequence ID" value="RRT40187.1"/>
    <property type="molecule type" value="Genomic_DNA"/>
</dbReference>
<reference evidence="2 3" key="1">
    <citation type="journal article" date="2014" name="Agronomy (Basel)">
        <title>A Draft Genome Sequence for Ensete ventricosum, the Drought-Tolerant Tree Against Hunger.</title>
        <authorList>
            <person name="Harrison J."/>
            <person name="Moore K.A."/>
            <person name="Paszkiewicz K."/>
            <person name="Jones T."/>
            <person name="Grant M."/>
            <person name="Ambacheew D."/>
            <person name="Muzemil S."/>
            <person name="Studholme D.J."/>
        </authorList>
    </citation>
    <scope>NUCLEOTIDE SEQUENCE [LARGE SCALE GENOMIC DNA]</scope>
</reference>
<gene>
    <name evidence="2" type="ORF">B296_00039644</name>
</gene>
<keyword evidence="1" id="KW-0472">Membrane</keyword>
<proteinExistence type="predicted"/>
<evidence type="ECO:0000256" key="1">
    <source>
        <dbReference type="SAM" id="Phobius"/>
    </source>
</evidence>
<evidence type="ECO:0000313" key="3">
    <source>
        <dbReference type="Proteomes" id="UP000287651"/>
    </source>
</evidence>
<keyword evidence="1" id="KW-1133">Transmembrane helix</keyword>
<accession>A0A426XL48</accession>